<evidence type="ECO:0000256" key="5">
    <source>
        <dbReference type="ARBA" id="ARBA00022989"/>
    </source>
</evidence>
<evidence type="ECO:0000313" key="10">
    <source>
        <dbReference type="Proteomes" id="UP000192911"/>
    </source>
</evidence>
<comment type="similarity">
    <text evidence="2">Belongs to the major facilitator superfamily. Sugar transporter (TC 2.A.1.1) family.</text>
</comment>
<gene>
    <name evidence="9" type="ORF">SAMN06295900_10512</name>
</gene>
<keyword evidence="3" id="KW-0813">Transport</keyword>
<dbReference type="Gene3D" id="1.20.1250.20">
    <property type="entry name" value="MFS general substrate transporter like domains"/>
    <property type="match status" value="1"/>
</dbReference>
<feature type="transmembrane region" description="Helical" evidence="7">
    <location>
        <begin position="121"/>
        <end position="142"/>
    </location>
</feature>
<dbReference type="InterPro" id="IPR020846">
    <property type="entry name" value="MFS_dom"/>
</dbReference>
<evidence type="ECO:0000256" key="3">
    <source>
        <dbReference type="ARBA" id="ARBA00022448"/>
    </source>
</evidence>
<dbReference type="GeneID" id="95553904"/>
<dbReference type="GO" id="GO:0022857">
    <property type="term" value="F:transmembrane transporter activity"/>
    <property type="evidence" value="ECO:0007669"/>
    <property type="project" value="InterPro"/>
</dbReference>
<feature type="transmembrane region" description="Helical" evidence="7">
    <location>
        <begin position="403"/>
        <end position="423"/>
    </location>
</feature>
<evidence type="ECO:0000256" key="2">
    <source>
        <dbReference type="ARBA" id="ARBA00010992"/>
    </source>
</evidence>
<dbReference type="PROSITE" id="PS00217">
    <property type="entry name" value="SUGAR_TRANSPORT_2"/>
    <property type="match status" value="1"/>
</dbReference>
<dbReference type="RefSeq" id="WP_085227290.1">
    <property type="nucleotide sequence ID" value="NZ_BSQD01000004.1"/>
</dbReference>
<feature type="domain" description="Major facilitator superfamily (MFS) profile" evidence="8">
    <location>
        <begin position="30"/>
        <end position="451"/>
    </location>
</feature>
<feature type="transmembrane region" description="Helical" evidence="7">
    <location>
        <begin position="154"/>
        <end position="175"/>
    </location>
</feature>
<dbReference type="Proteomes" id="UP000192911">
    <property type="component" value="Unassembled WGS sequence"/>
</dbReference>
<feature type="transmembrane region" description="Helical" evidence="7">
    <location>
        <begin position="334"/>
        <end position="354"/>
    </location>
</feature>
<dbReference type="PROSITE" id="PS00216">
    <property type="entry name" value="SUGAR_TRANSPORT_1"/>
    <property type="match status" value="2"/>
</dbReference>
<evidence type="ECO:0000256" key="6">
    <source>
        <dbReference type="ARBA" id="ARBA00023136"/>
    </source>
</evidence>
<dbReference type="GO" id="GO:0016020">
    <property type="term" value="C:membrane"/>
    <property type="evidence" value="ECO:0007669"/>
    <property type="project" value="UniProtKB-SubCell"/>
</dbReference>
<feature type="transmembrane region" description="Helical" evidence="7">
    <location>
        <begin position="271"/>
        <end position="293"/>
    </location>
</feature>
<feature type="transmembrane region" description="Helical" evidence="7">
    <location>
        <begin position="60"/>
        <end position="84"/>
    </location>
</feature>
<dbReference type="AlphaFoldDB" id="A0A1X7E6Z2"/>
<reference evidence="10" key="1">
    <citation type="submission" date="2017-04" db="EMBL/GenBank/DDBJ databases">
        <authorList>
            <person name="Varghese N."/>
            <person name="Submissions S."/>
        </authorList>
    </citation>
    <scope>NUCLEOTIDE SEQUENCE [LARGE SCALE GENOMIC DNA]</scope>
    <source>
        <strain evidence="10">Ballard 720</strain>
    </source>
</reference>
<dbReference type="EMBL" id="FXAH01000005">
    <property type="protein sequence ID" value="SMF28671.1"/>
    <property type="molecule type" value="Genomic_DNA"/>
</dbReference>
<feature type="transmembrane region" description="Helical" evidence="7">
    <location>
        <begin position="96"/>
        <end position="115"/>
    </location>
</feature>
<protein>
    <submittedName>
        <fullName evidence="9">MFS transporter, putative metabolite:H+ symporter</fullName>
    </submittedName>
</protein>
<keyword evidence="5 7" id="KW-1133">Transmembrane helix</keyword>
<dbReference type="SUPFAM" id="SSF103473">
    <property type="entry name" value="MFS general substrate transporter"/>
    <property type="match status" value="1"/>
</dbReference>
<feature type="transmembrane region" description="Helical" evidence="7">
    <location>
        <begin position="21"/>
        <end position="40"/>
    </location>
</feature>
<feature type="transmembrane region" description="Helical" evidence="7">
    <location>
        <begin position="429"/>
        <end position="448"/>
    </location>
</feature>
<dbReference type="CDD" id="cd17316">
    <property type="entry name" value="MFS_SV2_like"/>
    <property type="match status" value="1"/>
</dbReference>
<feature type="transmembrane region" description="Helical" evidence="7">
    <location>
        <begin position="181"/>
        <end position="203"/>
    </location>
</feature>
<keyword evidence="4 7" id="KW-0812">Transmembrane</keyword>
<accession>A0A1X7E6Z2</accession>
<dbReference type="InterPro" id="IPR011701">
    <property type="entry name" value="MFS"/>
</dbReference>
<keyword evidence="10" id="KW-1185">Reference proteome</keyword>
<evidence type="ECO:0000259" key="8">
    <source>
        <dbReference type="PROSITE" id="PS50850"/>
    </source>
</evidence>
<keyword evidence="6 7" id="KW-0472">Membrane</keyword>
<evidence type="ECO:0000256" key="1">
    <source>
        <dbReference type="ARBA" id="ARBA00004141"/>
    </source>
</evidence>
<sequence length="479" mass="51015">MSRPVSHGQPRVRAAARLERLPFSRYHGTLFIVIALAFFFDSVDLGTMTFVLGSIKQEFGLSSAMAGLVASASFFGMVLGAAVAGLLADRFGRRPVFQWSMVLWGVASYLCSTAQTVDTLIVYRIVLGIGMGMEFPVAQALLSEFVPTASRGRLIALMDGFWPLGFITAGIVSYFTLAPLGWRTVFALLAIPAAFVLVVRRIVPESPRWLEHRGRDAQAEAVLASIEAKVMRASGLAALAPLGENDHIEPPASRTGAFREIWSGVYRKRTLMVWTLWFFALLGFYGLTSWLGALMQQAGITVTKSVLYTVLISLAGIPGFLCAAWLVERWGRKPTCVASLTGGAAMAYLYGQALLHGGELGLVIAAGLAMQFFLFGMWAALYTYTPELYGTGARATGSGFASAIGRVGSLIGPYAVGLVLPVFGQSGVFTLGALSFALAAAAVALLGIETKGLALEALATQPDLPAARPRAATREGVQP</sequence>
<feature type="transmembrane region" description="Helical" evidence="7">
    <location>
        <begin position="360"/>
        <end position="382"/>
    </location>
</feature>
<name>A0A1X7E6Z2_TRICW</name>
<comment type="subcellular location">
    <subcellularLocation>
        <location evidence="1">Membrane</location>
        <topology evidence="1">Multi-pass membrane protein</topology>
    </subcellularLocation>
</comment>
<feature type="transmembrane region" description="Helical" evidence="7">
    <location>
        <begin position="305"/>
        <end position="327"/>
    </location>
</feature>
<dbReference type="OrthoDB" id="3252866at2"/>
<dbReference type="PROSITE" id="PS50850">
    <property type="entry name" value="MFS"/>
    <property type="match status" value="1"/>
</dbReference>
<organism evidence="9 10">
    <name type="scientific">Trinickia caryophylli</name>
    <name type="common">Paraburkholderia caryophylli</name>
    <dbReference type="NCBI Taxonomy" id="28094"/>
    <lineage>
        <taxon>Bacteria</taxon>
        <taxon>Pseudomonadati</taxon>
        <taxon>Pseudomonadota</taxon>
        <taxon>Betaproteobacteria</taxon>
        <taxon>Burkholderiales</taxon>
        <taxon>Burkholderiaceae</taxon>
        <taxon>Trinickia</taxon>
    </lineage>
</organism>
<evidence type="ECO:0000256" key="4">
    <source>
        <dbReference type="ARBA" id="ARBA00022692"/>
    </source>
</evidence>
<proteinExistence type="inferred from homology"/>
<dbReference type="Pfam" id="PF07690">
    <property type="entry name" value="MFS_1"/>
    <property type="match status" value="1"/>
</dbReference>
<evidence type="ECO:0000256" key="7">
    <source>
        <dbReference type="SAM" id="Phobius"/>
    </source>
</evidence>
<dbReference type="PANTHER" id="PTHR23511">
    <property type="entry name" value="SYNAPTIC VESICLE GLYCOPROTEIN 2"/>
    <property type="match status" value="1"/>
</dbReference>
<evidence type="ECO:0000313" key="9">
    <source>
        <dbReference type="EMBL" id="SMF28671.1"/>
    </source>
</evidence>
<dbReference type="InterPro" id="IPR005829">
    <property type="entry name" value="Sugar_transporter_CS"/>
</dbReference>
<dbReference type="InterPro" id="IPR036259">
    <property type="entry name" value="MFS_trans_sf"/>
</dbReference>
<dbReference type="STRING" id="28094.SAMN06295900_10512"/>
<dbReference type="PANTHER" id="PTHR23511:SF34">
    <property type="entry name" value="SYNAPTIC VESICLE GLYCOPROTEIN 2"/>
    <property type="match status" value="1"/>
</dbReference>